<gene>
    <name evidence="4" type="ORF">G293_05045</name>
</gene>
<evidence type="ECO:0000256" key="1">
    <source>
        <dbReference type="HAMAP-Rule" id="MF_00797"/>
    </source>
</evidence>
<protein>
    <recommendedName>
        <fullName evidence="1">UPF0335 protein G293_05045</fullName>
    </recommendedName>
</protein>
<dbReference type="EMBL" id="CP004021">
    <property type="protein sequence ID" value="AKK20622.1"/>
    <property type="molecule type" value="Genomic_DNA"/>
</dbReference>
<reference evidence="4 5" key="1">
    <citation type="journal article" date="2015" name="Genome Announc.">
        <title>Complete Genome Sequence of 'Candidatus Liberibacter africanus,' a Bacterium Associated with Citrus Huanglongbing.</title>
        <authorList>
            <person name="Lin H."/>
            <person name="Pietersen G."/>
            <person name="Han C."/>
            <person name="Read D.A."/>
            <person name="Lou B."/>
            <person name="Gupta G."/>
            <person name="Civerolo E.L."/>
        </authorList>
    </citation>
    <scope>NUCLEOTIDE SEQUENCE [LARGE SCALE GENOMIC DNA]</scope>
    <source>
        <strain evidence="4 5">PTSAPSY</strain>
    </source>
</reference>
<dbReference type="Proteomes" id="UP000035503">
    <property type="component" value="Chromosome"/>
</dbReference>
<dbReference type="KEGG" id="lau:G293_05045"/>
<dbReference type="HAMAP" id="MF_00797">
    <property type="entry name" value="UPF0335"/>
    <property type="match status" value="1"/>
</dbReference>
<dbReference type="GO" id="GO:0003677">
    <property type="term" value="F:DNA binding"/>
    <property type="evidence" value="ECO:0007669"/>
    <property type="project" value="InterPro"/>
</dbReference>
<feature type="coiled-coil region" evidence="2">
    <location>
        <begin position="13"/>
        <end position="40"/>
    </location>
</feature>
<dbReference type="NCBIfam" id="NF010247">
    <property type="entry name" value="PRK13694.1"/>
    <property type="match status" value="1"/>
</dbReference>
<evidence type="ECO:0000313" key="5">
    <source>
        <dbReference type="Proteomes" id="UP000035503"/>
    </source>
</evidence>
<sequence>MIDSIQSVTHDQLRTVIERLERLEEEKKLIAENIKDIYNEAKTTGFDVKAIRKILSLRKKDEKQWMEEEQILDVYLRALGMVRDD</sequence>
<name>A0A0G3I9Y6_LIBAF</name>
<evidence type="ECO:0000313" key="4">
    <source>
        <dbReference type="EMBL" id="AKK20622.1"/>
    </source>
</evidence>
<dbReference type="RefSeq" id="WP_047264570.1">
    <property type="nucleotide sequence ID" value="NZ_CP004021.1"/>
</dbReference>
<keyword evidence="5" id="KW-1185">Reference proteome</keyword>
<accession>A0A0G3I9Y6</accession>
<dbReference type="InterPro" id="IPR018753">
    <property type="entry name" value="GapR-like"/>
</dbReference>
<dbReference type="PATRIC" id="fig|1277257.4.peg.1096"/>
<keyword evidence="2" id="KW-0175">Coiled coil</keyword>
<organism evidence="4 5">
    <name type="scientific">Candidatus Liberibacter africanus PTSAPSY</name>
    <dbReference type="NCBI Taxonomy" id="1277257"/>
    <lineage>
        <taxon>Bacteria</taxon>
        <taxon>Pseudomonadati</taxon>
        <taxon>Pseudomonadota</taxon>
        <taxon>Alphaproteobacteria</taxon>
        <taxon>Hyphomicrobiales</taxon>
        <taxon>Rhizobiaceae</taxon>
        <taxon>Liberibacter</taxon>
    </lineage>
</organism>
<dbReference type="InterPro" id="IPR046367">
    <property type="entry name" value="GapR-like_DNA-bd"/>
</dbReference>
<feature type="domain" description="GapR-like DNA-binding" evidence="3">
    <location>
        <begin position="10"/>
        <end position="80"/>
    </location>
</feature>
<dbReference type="OrthoDB" id="9813793at2"/>
<proteinExistence type="inferred from homology"/>
<dbReference type="STRING" id="1277257.G293_05045"/>
<evidence type="ECO:0000256" key="2">
    <source>
        <dbReference type="SAM" id="Coils"/>
    </source>
</evidence>
<comment type="similarity">
    <text evidence="1">Belongs to the UPF0335 family.</text>
</comment>
<dbReference type="Pfam" id="PF10073">
    <property type="entry name" value="GapR_DNA-bd"/>
    <property type="match status" value="1"/>
</dbReference>
<dbReference type="AlphaFoldDB" id="A0A0G3I9Y6"/>
<evidence type="ECO:0000259" key="3">
    <source>
        <dbReference type="Pfam" id="PF10073"/>
    </source>
</evidence>